<dbReference type="GO" id="GO:0016758">
    <property type="term" value="F:hexosyltransferase activity"/>
    <property type="evidence" value="ECO:0007669"/>
    <property type="project" value="UniProtKB-ARBA"/>
</dbReference>
<evidence type="ECO:0000313" key="3">
    <source>
        <dbReference type="EMBL" id="SFF58691.1"/>
    </source>
</evidence>
<dbReference type="EMBL" id="FOOG01000002">
    <property type="protein sequence ID" value="SFF58691.1"/>
    <property type="molecule type" value="Genomic_DNA"/>
</dbReference>
<name>A0A1I2K0S4_9BACI</name>
<evidence type="ECO:0000256" key="1">
    <source>
        <dbReference type="ARBA" id="ARBA00006739"/>
    </source>
</evidence>
<comment type="similarity">
    <text evidence="1">Belongs to the glycosyltransferase 2 family.</text>
</comment>
<dbReference type="Proteomes" id="UP000198897">
    <property type="component" value="Unassembled WGS sequence"/>
</dbReference>
<evidence type="ECO:0000259" key="2">
    <source>
        <dbReference type="Pfam" id="PF00535"/>
    </source>
</evidence>
<dbReference type="RefSeq" id="WP_089749801.1">
    <property type="nucleotide sequence ID" value="NZ_FOOG01000002.1"/>
</dbReference>
<dbReference type="PANTHER" id="PTHR22916">
    <property type="entry name" value="GLYCOSYLTRANSFERASE"/>
    <property type="match status" value="1"/>
</dbReference>
<sequence length="318" mass="36571">MYHPLVSIIIPVYNGSNYLKESIESALKQSYDNVEIIVVNDGSNDNGATEEIALSFGEKIRYFSKENGGVSTALNFGILKMNGELFSWLSHDDLYSPDKIKSQIHQINSKNFNPTKTIISCKTGLINSSGDPISRPNQFQSGLYSGKDMFKYLCSGKSLGGCSLLIPKNALEDLNGFNEDYKFIQDWACWLQLALKGNDFYLYERELVKSRVHGNQDTIRLANLQPVEVNKYLISLLQQIRTEVIEKNYYLKTILFYYCTTKKDTVLRRTYILELKNNNEFTTFEKSKYLVFLVRGQFIMLLKSMNRILKSKFHRGIK</sequence>
<dbReference type="InterPro" id="IPR029044">
    <property type="entry name" value="Nucleotide-diphossugar_trans"/>
</dbReference>
<dbReference type="Pfam" id="PF00535">
    <property type="entry name" value="Glycos_transf_2"/>
    <property type="match status" value="1"/>
</dbReference>
<dbReference type="PANTHER" id="PTHR22916:SF3">
    <property type="entry name" value="UDP-GLCNAC:BETAGAL BETA-1,3-N-ACETYLGLUCOSAMINYLTRANSFERASE-LIKE PROTEIN 1"/>
    <property type="match status" value="1"/>
</dbReference>
<dbReference type="OrthoDB" id="396512at2"/>
<proteinExistence type="inferred from homology"/>
<gene>
    <name evidence="3" type="ORF">SAMN05216353_102196</name>
</gene>
<dbReference type="AlphaFoldDB" id="A0A1I2K0S4"/>
<feature type="domain" description="Glycosyltransferase 2-like" evidence="2">
    <location>
        <begin position="7"/>
        <end position="111"/>
    </location>
</feature>
<dbReference type="Gene3D" id="3.90.550.10">
    <property type="entry name" value="Spore Coat Polysaccharide Biosynthesis Protein SpsA, Chain A"/>
    <property type="match status" value="1"/>
</dbReference>
<reference evidence="4" key="1">
    <citation type="submission" date="2016-10" db="EMBL/GenBank/DDBJ databases">
        <authorList>
            <person name="Varghese N."/>
            <person name="Submissions S."/>
        </authorList>
    </citation>
    <scope>NUCLEOTIDE SEQUENCE [LARGE SCALE GENOMIC DNA]</scope>
    <source>
        <strain evidence="4">FP5</strain>
    </source>
</reference>
<dbReference type="SUPFAM" id="SSF53448">
    <property type="entry name" value="Nucleotide-diphospho-sugar transferases"/>
    <property type="match status" value="1"/>
</dbReference>
<organism evidence="3 4">
    <name type="scientific">Halobacillus alkaliphilus</name>
    <dbReference type="NCBI Taxonomy" id="396056"/>
    <lineage>
        <taxon>Bacteria</taxon>
        <taxon>Bacillati</taxon>
        <taxon>Bacillota</taxon>
        <taxon>Bacilli</taxon>
        <taxon>Bacillales</taxon>
        <taxon>Bacillaceae</taxon>
        <taxon>Halobacillus</taxon>
    </lineage>
</organism>
<protein>
    <recommendedName>
        <fullName evidence="2">Glycosyltransferase 2-like domain-containing protein</fullName>
    </recommendedName>
</protein>
<accession>A0A1I2K0S4</accession>
<keyword evidence="4" id="KW-1185">Reference proteome</keyword>
<evidence type="ECO:0000313" key="4">
    <source>
        <dbReference type="Proteomes" id="UP000198897"/>
    </source>
</evidence>
<dbReference type="InterPro" id="IPR001173">
    <property type="entry name" value="Glyco_trans_2-like"/>
</dbReference>